<dbReference type="FunFam" id="3.40.50.720:FF:000363">
    <property type="entry name" value="D-isomer specific 2-hydroxyacid dehydrogenase"/>
    <property type="match status" value="1"/>
</dbReference>
<keyword evidence="8" id="KW-1185">Reference proteome</keyword>
<evidence type="ECO:0000313" key="8">
    <source>
        <dbReference type="Proteomes" id="UP000249890"/>
    </source>
</evidence>
<dbReference type="GO" id="GO:0051287">
    <property type="term" value="F:NAD binding"/>
    <property type="evidence" value="ECO:0007669"/>
    <property type="project" value="InterPro"/>
</dbReference>
<dbReference type="PANTHER" id="PTHR43333">
    <property type="entry name" value="2-HACID_DH_C DOMAIN-CONTAINING PROTEIN"/>
    <property type="match status" value="1"/>
</dbReference>
<evidence type="ECO:0000256" key="3">
    <source>
        <dbReference type="ARBA" id="ARBA00023027"/>
    </source>
</evidence>
<dbReference type="InterPro" id="IPR006140">
    <property type="entry name" value="D-isomer_DH_NAD-bd"/>
</dbReference>
<evidence type="ECO:0000259" key="6">
    <source>
        <dbReference type="Pfam" id="PF02826"/>
    </source>
</evidence>
<dbReference type="Gene3D" id="3.40.50.720">
    <property type="entry name" value="NAD(P)-binding Rossmann-like Domain"/>
    <property type="match status" value="2"/>
</dbReference>
<evidence type="ECO:0000256" key="2">
    <source>
        <dbReference type="ARBA" id="ARBA00023002"/>
    </source>
</evidence>
<dbReference type="Pfam" id="PF02826">
    <property type="entry name" value="2-Hacid_dh_C"/>
    <property type="match status" value="1"/>
</dbReference>
<dbReference type="SUPFAM" id="SSF52283">
    <property type="entry name" value="Formate/glycerate dehydrogenase catalytic domain-like"/>
    <property type="match status" value="1"/>
</dbReference>
<dbReference type="InterPro" id="IPR006139">
    <property type="entry name" value="D-isomer_2_OHA_DH_cat_dom"/>
</dbReference>
<feature type="domain" description="D-isomer specific 2-hydroxyacid dehydrogenase NAD-binding" evidence="6">
    <location>
        <begin position="107"/>
        <end position="280"/>
    </location>
</feature>
<comment type="similarity">
    <text evidence="1 4">Belongs to the D-isomer specific 2-hydroxyacid dehydrogenase family.</text>
</comment>
<dbReference type="Proteomes" id="UP000249890">
    <property type="component" value="Chromosome"/>
</dbReference>
<sequence>MTKSIVCLQKLTSEQQECIRAAAPGYTLLQGDTKQPDLQQLAEAEIIIGWAKGISDTVLQPDSPLRWVQAWSAGVEKMPLGKLEERGILLTNSSGVHAQPIAAVIFGFMLLFTRNLHTAVRNQQKRHWGSEGSESELTGKTAVIAGTGSIGSETARIAKAFHMKTLGISRSGKSAEHFDRVVSTRQLQDAVGEGDFIINTLPLTDETTQLFDATVFSAFKQGSYYINIGRGATTNTEALLEALNSGRLRGAGLDVFEQEPLPEDHPLWAMEQVVITPHNAGTTDRYADRVVEIVTDNLKTYLESGKLARNQVDYSRQY</sequence>
<accession>A0A2Z2KIL4</accession>
<feature type="domain" description="D-isomer specific 2-hydroxyacid dehydrogenase catalytic" evidence="5">
    <location>
        <begin position="33"/>
        <end position="308"/>
    </location>
</feature>
<dbReference type="Pfam" id="PF00389">
    <property type="entry name" value="2-Hacid_dh"/>
    <property type="match status" value="1"/>
</dbReference>
<dbReference type="PANTHER" id="PTHR43333:SF1">
    <property type="entry name" value="D-ISOMER SPECIFIC 2-HYDROXYACID DEHYDROGENASE NAD-BINDING DOMAIN-CONTAINING PROTEIN"/>
    <property type="match status" value="1"/>
</dbReference>
<proteinExistence type="inferred from homology"/>
<protein>
    <submittedName>
        <fullName evidence="7">Hydroxyacid dehydrogenase</fullName>
    </submittedName>
</protein>
<dbReference type="AlphaFoldDB" id="A0A2Z2KIL4"/>
<keyword evidence="2 4" id="KW-0560">Oxidoreductase</keyword>
<dbReference type="InterPro" id="IPR036291">
    <property type="entry name" value="NAD(P)-bd_dom_sf"/>
</dbReference>
<keyword evidence="3" id="KW-0520">NAD</keyword>
<gene>
    <name evidence="7" type="ORF">B9T62_38305</name>
</gene>
<evidence type="ECO:0000256" key="1">
    <source>
        <dbReference type="ARBA" id="ARBA00005854"/>
    </source>
</evidence>
<dbReference type="KEGG" id="pdh:B9T62_38305"/>
<reference evidence="7 8" key="1">
    <citation type="submission" date="2017-06" db="EMBL/GenBank/DDBJ databases">
        <title>Complete genome sequence of Paenibacillus donghaensis KCTC 13049T isolated from East Sea sediment, South Korea.</title>
        <authorList>
            <person name="Jung B.K."/>
            <person name="Hong S.-J."/>
            <person name="Shin J.-H."/>
        </authorList>
    </citation>
    <scope>NUCLEOTIDE SEQUENCE [LARGE SCALE GENOMIC DNA]</scope>
    <source>
        <strain evidence="7 8">KCTC 13049</strain>
    </source>
</reference>
<name>A0A2Z2KIL4_9BACL</name>
<evidence type="ECO:0000259" key="5">
    <source>
        <dbReference type="Pfam" id="PF00389"/>
    </source>
</evidence>
<dbReference type="GO" id="GO:0016616">
    <property type="term" value="F:oxidoreductase activity, acting on the CH-OH group of donors, NAD or NADP as acceptor"/>
    <property type="evidence" value="ECO:0007669"/>
    <property type="project" value="InterPro"/>
</dbReference>
<dbReference type="RefSeq" id="WP_087920013.1">
    <property type="nucleotide sequence ID" value="NZ_CP021780.1"/>
</dbReference>
<dbReference type="EMBL" id="CP021780">
    <property type="protein sequence ID" value="ASA26054.1"/>
    <property type="molecule type" value="Genomic_DNA"/>
</dbReference>
<dbReference type="OrthoDB" id="9805416at2"/>
<evidence type="ECO:0000256" key="4">
    <source>
        <dbReference type="RuleBase" id="RU003719"/>
    </source>
</evidence>
<dbReference type="SUPFAM" id="SSF51735">
    <property type="entry name" value="NAD(P)-binding Rossmann-fold domains"/>
    <property type="match status" value="1"/>
</dbReference>
<dbReference type="CDD" id="cd05300">
    <property type="entry name" value="2-Hacid_dh_1"/>
    <property type="match status" value="1"/>
</dbReference>
<organism evidence="7 8">
    <name type="scientific">Paenibacillus donghaensis</name>
    <dbReference type="NCBI Taxonomy" id="414771"/>
    <lineage>
        <taxon>Bacteria</taxon>
        <taxon>Bacillati</taxon>
        <taxon>Bacillota</taxon>
        <taxon>Bacilli</taxon>
        <taxon>Bacillales</taxon>
        <taxon>Paenibacillaceae</taxon>
        <taxon>Paenibacillus</taxon>
    </lineage>
</organism>
<evidence type="ECO:0000313" key="7">
    <source>
        <dbReference type="EMBL" id="ASA26054.1"/>
    </source>
</evidence>